<dbReference type="EMBL" id="JAYKLX010000010">
    <property type="protein sequence ID" value="MEB3347867.1"/>
    <property type="molecule type" value="Genomic_DNA"/>
</dbReference>
<sequence length="59" mass="6660">MKKLKDLNLNVIEDKNALTIKGGCEGRTTKKTEFVMDPGWMFGGEIVEYGDWEDDGCCE</sequence>
<organism evidence="1 2">
    <name type="scientific">Aquimarina gracilis</name>
    <dbReference type="NCBI Taxonomy" id="874422"/>
    <lineage>
        <taxon>Bacteria</taxon>
        <taxon>Pseudomonadati</taxon>
        <taxon>Bacteroidota</taxon>
        <taxon>Flavobacteriia</taxon>
        <taxon>Flavobacteriales</taxon>
        <taxon>Flavobacteriaceae</taxon>
        <taxon>Aquimarina</taxon>
    </lineage>
</organism>
<comment type="caution">
    <text evidence="1">The sequence shown here is derived from an EMBL/GenBank/DDBJ whole genome shotgun (WGS) entry which is preliminary data.</text>
</comment>
<dbReference type="Proteomes" id="UP001327027">
    <property type="component" value="Unassembled WGS sequence"/>
</dbReference>
<evidence type="ECO:0000313" key="2">
    <source>
        <dbReference type="Proteomes" id="UP001327027"/>
    </source>
</evidence>
<accession>A0ABU6A175</accession>
<gene>
    <name evidence="1" type="ORF">U6A24_20485</name>
</gene>
<dbReference type="RefSeq" id="WP_324181886.1">
    <property type="nucleotide sequence ID" value="NZ_BAABAW010000011.1"/>
</dbReference>
<protein>
    <submittedName>
        <fullName evidence="1">Uncharacterized protein</fullName>
    </submittedName>
</protein>
<reference evidence="1 2" key="1">
    <citation type="journal article" date="2013" name="Int. J. Syst. Evol. Microbiol.">
        <title>Aquimarina gracilis sp. nov., isolated from the gut microflora of a mussel, Mytilus coruscus, and emended description of Aquimarina spongiae.</title>
        <authorList>
            <person name="Park S.C."/>
            <person name="Choe H.N."/>
            <person name="Baik K.S."/>
            <person name="Seong C.N."/>
        </authorList>
    </citation>
    <scope>NUCLEOTIDE SEQUENCE [LARGE SCALE GENOMIC DNA]</scope>
    <source>
        <strain evidence="1 2">PSC32</strain>
    </source>
</reference>
<name>A0ABU6A175_9FLAO</name>
<proteinExistence type="predicted"/>
<evidence type="ECO:0000313" key="1">
    <source>
        <dbReference type="EMBL" id="MEB3347867.1"/>
    </source>
</evidence>
<keyword evidence="2" id="KW-1185">Reference proteome</keyword>